<dbReference type="SMART" id="SM01360">
    <property type="entry name" value="A2M"/>
    <property type="match status" value="1"/>
</dbReference>
<dbReference type="Pfam" id="PF21142">
    <property type="entry name" value="A2M_bMG2"/>
    <property type="match status" value="1"/>
</dbReference>
<accession>A0ABV9YZB1</accession>
<dbReference type="InterPro" id="IPR026284">
    <property type="entry name" value="A2MG_proteobact"/>
</dbReference>
<dbReference type="InterPro" id="IPR041246">
    <property type="entry name" value="Bact_MG10"/>
</dbReference>
<dbReference type="InterPro" id="IPR049120">
    <property type="entry name" value="A2M_bMG2"/>
</dbReference>
<dbReference type="InterPro" id="IPR002890">
    <property type="entry name" value="MG2"/>
</dbReference>
<comment type="caution">
    <text evidence="6">The sequence shown here is derived from an EMBL/GenBank/DDBJ whole genome shotgun (WGS) entry which is preliminary data.</text>
</comment>
<sequence>MTFLRRILFAASALALIGLASVANAKPFEFLSMSQEAARLERQITGNVSTANRPAADWIKDGIAAVKKEDWRAAAAAFGAAIAADPSSEQAWRNYAVSLLKIDPRDDEKYEFPRRAKSAAYQAYMLSKDAKSEARALAVLADAYGRRSEWRPGLNAYAESLRLDDRQDVRDAYTEMRREHGFRVTDYNVESDATSPRACIEFSEYLPRGRIDYAPFVSVSGIEKPAVTGSGDQICIDGLKHGETYNVTVRAGVPSSVGEDTMEPHEISVYVRDRDPMVRFTGRNYVLPRTGQQGIPFVSVNLDRVGVEIYRVGDRGLGPQITDGDFQQQLDGDQIAKLKQDAGAEIFAGQIDVSRKLNEEVTTAFPIDETVKTLEPGVYVMVARNPDKPDEDYENRATQWFVVSDIGLSELSAGDGIHAFVRSLASADPIADAEVKLVARNNEVLATAKSDRAGYVRFDAGLAKGEGGLAPAFITASSKGDYGFLLVNQPGYDLSDRGVDGRQPPGPLDALVYTERGVYRPGETVHLTTLLRDQDGMGIASMPLTFILKRPDGAEDRRIVVADQGAGGRTLDLPILDTATTGTWRVEAYADPKGSPVGEAVFLVEDYMPQKLEMTVATEAKTFTEAGLPLAVDGRWLYGAPAADLALEGEVTIQTTSSDLPGFPGYKFGLADEEISPVRVPVDGLTRTDEQGKATVDIPRPTLPDTERPLQARISVSLREPGGRTLERSLKLPVDSARPRIGVKPLFDTLGEGETANFEVILLGADGKPVDGKGLKWELSRLRTDYQWYSEGSGWQHEAVTTASRIGDGTIDVAAAQPAKIAHKLDYGRYRLDVTSADATGPATSVVFDSGWYSDEDADTPDTLDIALDKPMYQPGEKAKLRIDARFAGKATVAVVANNVLQTRALDVVQGENNVELDITEDWRPGAYVLGFVYRPLDAQASRMPGRAIGVAHATIDPAPHVLPVALQTPAKAAPRGTLRVPVKVANIAAGEEANLIVAAVDVGILNLTNFKTPAPDEDAFAQRKLSAEVRDLYSQLIDGMRATRGKIRTGGDGSGLGMGEPPTQPPLALFSGIVKVGADGNAEIPLDLPAFNGKIRVMAMAWSKGKLGHAEKDVIVADPVVVMGSLPRFLSFGDASRLRLDVNNVEGVAGDYELTVATSDRAVKLGTAGQKLALTKGQRLAVDVPLTASAVGHSSIDVSLKTPDGQTLSQSFDINVSPAYPEVASRTVVKLAPKSGSVTVSADMLKNFVPGTGSISLAVGPNATFDPASIIGALETYPYGCSEQLSSRLVAILLADDFGVKLADDARGRAQQMIARILSRQTSAGGFGLWSPSDDDLWLDAYVSDVLTRAREKGYQVPELAVSQALTRIRNTLAIRGEPDDDQEMNEAAYAHYVLARNGRPMIGDLRYLGESKIQEINSPLARAQIAAALAFAGDQARATKVFAAADEALKEPQIDELTRVDYGTRLRDSAGVLALAAESSVASVIPAVARKVETARGDKSHLSTQENAWLLRASQALKVEASKLSLVVNGQPNKGAYNRTLRADELKQPVTVSNGSDGQISASITVRGSPVEAPAEEAHGLTIERHYFKLDGTEVDPAQIAQNTRLVVTLKVTEKEAQSGRILIVDHLPAGFEIDNPRLVSSAELTTFSWLNQEEVPTHTEFRDDKFVASFERGEQADDPMVTAYMVRAVSPGHYVQGPATAEDMYRPDRYGRTASGKIEVGAPK</sequence>
<dbReference type="Pfam" id="PF00207">
    <property type="entry name" value="A2M"/>
    <property type="match status" value="1"/>
</dbReference>
<dbReference type="RefSeq" id="WP_114957225.1">
    <property type="nucleotide sequence ID" value="NZ_JBHSJF010000004.1"/>
</dbReference>
<reference evidence="7" key="1">
    <citation type="journal article" date="2019" name="Int. J. Syst. Evol. Microbiol.">
        <title>The Global Catalogue of Microorganisms (GCM) 10K type strain sequencing project: providing services to taxonomists for standard genome sequencing and annotation.</title>
        <authorList>
            <consortium name="The Broad Institute Genomics Platform"/>
            <consortium name="The Broad Institute Genome Sequencing Center for Infectious Disease"/>
            <person name="Wu L."/>
            <person name="Ma J."/>
        </authorList>
    </citation>
    <scope>NUCLEOTIDE SEQUENCE [LARGE SCALE GENOMIC DNA]</scope>
    <source>
        <strain evidence="7">CGMCC 1.16444</strain>
    </source>
</reference>
<dbReference type="InterPro" id="IPR011990">
    <property type="entry name" value="TPR-like_helical_dom_sf"/>
</dbReference>
<organism evidence="6 7">
    <name type="scientific">Flaviflagellibacter deserti</name>
    <dbReference type="NCBI Taxonomy" id="2267266"/>
    <lineage>
        <taxon>Bacteria</taxon>
        <taxon>Pseudomonadati</taxon>
        <taxon>Pseudomonadota</taxon>
        <taxon>Alphaproteobacteria</taxon>
        <taxon>Hyphomicrobiales</taxon>
        <taxon>Flaviflagellibacter</taxon>
    </lineage>
</organism>
<dbReference type="InterPro" id="IPR041203">
    <property type="entry name" value="Bact_A2M_MG5"/>
</dbReference>
<dbReference type="Pfam" id="PF01835">
    <property type="entry name" value="MG2"/>
    <property type="match status" value="1"/>
</dbReference>
<dbReference type="Pfam" id="PF17962">
    <property type="entry name" value="bMG6"/>
    <property type="match status" value="1"/>
</dbReference>
<evidence type="ECO:0000256" key="1">
    <source>
        <dbReference type="ARBA" id="ARBA00010556"/>
    </source>
</evidence>
<dbReference type="InterPro" id="IPR021868">
    <property type="entry name" value="Alpha_2_Macroglob_MG3"/>
</dbReference>
<dbReference type="Pfam" id="PF17972">
    <property type="entry name" value="bMG5"/>
    <property type="match status" value="1"/>
</dbReference>
<dbReference type="Proteomes" id="UP001595796">
    <property type="component" value="Unassembled WGS sequence"/>
</dbReference>
<evidence type="ECO:0000256" key="3">
    <source>
        <dbReference type="SAM" id="SignalP"/>
    </source>
</evidence>
<name>A0ABV9YZB1_9HYPH</name>
<evidence type="ECO:0000313" key="7">
    <source>
        <dbReference type="Proteomes" id="UP001595796"/>
    </source>
</evidence>
<feature type="signal peptide" evidence="3">
    <location>
        <begin position="1"/>
        <end position="25"/>
    </location>
</feature>
<evidence type="ECO:0000259" key="5">
    <source>
        <dbReference type="SMART" id="SM01360"/>
    </source>
</evidence>
<protein>
    <submittedName>
        <fullName evidence="6">Alpha-2-macroglobulin</fullName>
    </submittedName>
</protein>
<dbReference type="InterPro" id="IPR008930">
    <property type="entry name" value="Terpenoid_cyclase/PrenylTrfase"/>
</dbReference>
<dbReference type="PIRSF" id="PIRSF038980">
    <property type="entry name" value="A2M_bac"/>
    <property type="match status" value="1"/>
</dbReference>
<dbReference type="SMART" id="SM01359">
    <property type="entry name" value="A2M_N_2"/>
    <property type="match status" value="1"/>
</dbReference>
<dbReference type="Gene3D" id="1.50.10.20">
    <property type="match status" value="1"/>
</dbReference>
<feature type="domain" description="Alpha-2-macroglobulin" evidence="5">
    <location>
        <begin position="1068"/>
        <end position="1157"/>
    </location>
</feature>
<dbReference type="SUPFAM" id="SSF48239">
    <property type="entry name" value="Terpenoid cyclases/Protein prenyltransferases"/>
    <property type="match status" value="1"/>
</dbReference>
<keyword evidence="2 3" id="KW-0732">Signal</keyword>
<dbReference type="SUPFAM" id="SSF48452">
    <property type="entry name" value="TPR-like"/>
    <property type="match status" value="1"/>
</dbReference>
<keyword evidence="7" id="KW-1185">Reference proteome</keyword>
<dbReference type="Pfam" id="PF11974">
    <property type="entry name" value="bMG3"/>
    <property type="match status" value="1"/>
</dbReference>
<dbReference type="InterPro" id="IPR001599">
    <property type="entry name" value="Macroglobln_a2"/>
</dbReference>
<dbReference type="Gene3D" id="2.60.40.1930">
    <property type="match status" value="1"/>
</dbReference>
<comment type="similarity">
    <text evidence="1">Belongs to the protease inhibitor I39 (alpha-2-macroglobulin) family. Bacterial alpha-2-macroglobulin subfamily.</text>
</comment>
<evidence type="ECO:0000313" key="6">
    <source>
        <dbReference type="EMBL" id="MFC5067153.1"/>
    </source>
</evidence>
<feature type="domain" description="Alpha-2-macroglobulin bait region" evidence="4">
    <location>
        <begin position="864"/>
        <end position="1008"/>
    </location>
</feature>
<dbReference type="InterPro" id="IPR041462">
    <property type="entry name" value="Bact_A2M_MG6"/>
</dbReference>
<dbReference type="InterPro" id="IPR051802">
    <property type="entry name" value="YfhM-like"/>
</dbReference>
<dbReference type="Pfam" id="PF17973">
    <property type="entry name" value="bMG10"/>
    <property type="match status" value="1"/>
</dbReference>
<feature type="chain" id="PRO_5046595910" evidence="3">
    <location>
        <begin position="26"/>
        <end position="1727"/>
    </location>
</feature>
<dbReference type="InterPro" id="IPR011625">
    <property type="entry name" value="A2M_N_BRD"/>
</dbReference>
<evidence type="ECO:0000259" key="4">
    <source>
        <dbReference type="SMART" id="SM01359"/>
    </source>
</evidence>
<proteinExistence type="inferred from homology"/>
<dbReference type="CDD" id="cd02891">
    <property type="entry name" value="A2M_like"/>
    <property type="match status" value="1"/>
</dbReference>
<dbReference type="Pfam" id="PF07703">
    <property type="entry name" value="A2M_BRD"/>
    <property type="match status" value="1"/>
</dbReference>
<gene>
    <name evidence="6" type="ORF">ACFPFW_03880</name>
</gene>
<dbReference type="PANTHER" id="PTHR40094:SF1">
    <property type="entry name" value="UBIQUITIN DOMAIN-CONTAINING PROTEIN"/>
    <property type="match status" value="1"/>
</dbReference>
<evidence type="ECO:0000256" key="2">
    <source>
        <dbReference type="ARBA" id="ARBA00022729"/>
    </source>
</evidence>
<dbReference type="EMBL" id="JBHSJF010000004">
    <property type="protein sequence ID" value="MFC5067153.1"/>
    <property type="molecule type" value="Genomic_DNA"/>
</dbReference>
<dbReference type="PANTHER" id="PTHR40094">
    <property type="entry name" value="ALPHA-2-MACROGLOBULIN HOMOLOG"/>
    <property type="match status" value="1"/>
</dbReference>
<dbReference type="Gene3D" id="1.25.40.10">
    <property type="entry name" value="Tetratricopeptide repeat domain"/>
    <property type="match status" value="1"/>
</dbReference>